<name>A0A1R3H5N8_COCAP</name>
<dbReference type="Gramene" id="OMO65657">
    <property type="protein sequence ID" value="OMO65657"/>
    <property type="gene ID" value="CCACVL1_21447"/>
</dbReference>
<proteinExistence type="predicted"/>
<accession>A0A1R3H5N8</accession>
<reference evidence="1 2" key="1">
    <citation type="submission" date="2013-09" db="EMBL/GenBank/DDBJ databases">
        <title>Corchorus capsularis genome sequencing.</title>
        <authorList>
            <person name="Alam M."/>
            <person name="Haque M.S."/>
            <person name="Islam M.S."/>
            <person name="Emdad E.M."/>
            <person name="Islam M.M."/>
            <person name="Ahmed B."/>
            <person name="Halim A."/>
            <person name="Hossen Q.M.M."/>
            <person name="Hossain M.Z."/>
            <person name="Ahmed R."/>
            <person name="Khan M.M."/>
            <person name="Islam R."/>
            <person name="Rashid M.M."/>
            <person name="Khan S.A."/>
            <person name="Rahman M.S."/>
            <person name="Alam M."/>
        </authorList>
    </citation>
    <scope>NUCLEOTIDE SEQUENCE [LARGE SCALE GENOMIC DNA]</scope>
    <source>
        <strain evidence="2">cv. CVL-1</strain>
        <tissue evidence="1">Whole seedling</tissue>
    </source>
</reference>
<evidence type="ECO:0000313" key="1">
    <source>
        <dbReference type="EMBL" id="OMO65657.1"/>
    </source>
</evidence>
<sequence length="36" mass="4092">MGLGELRPILSVHSAASICHSNCNEHRYNKPDARKW</sequence>
<gene>
    <name evidence="1" type="ORF">CCACVL1_21447</name>
</gene>
<dbReference type="Proteomes" id="UP000188268">
    <property type="component" value="Unassembled WGS sequence"/>
</dbReference>
<dbReference type="EMBL" id="AWWV01012609">
    <property type="protein sequence ID" value="OMO65657.1"/>
    <property type="molecule type" value="Genomic_DNA"/>
</dbReference>
<protein>
    <submittedName>
        <fullName evidence="1">Uncharacterized protein</fullName>
    </submittedName>
</protein>
<comment type="caution">
    <text evidence="1">The sequence shown here is derived from an EMBL/GenBank/DDBJ whole genome shotgun (WGS) entry which is preliminary data.</text>
</comment>
<dbReference type="AlphaFoldDB" id="A0A1R3H5N8"/>
<keyword evidence="2" id="KW-1185">Reference proteome</keyword>
<evidence type="ECO:0000313" key="2">
    <source>
        <dbReference type="Proteomes" id="UP000188268"/>
    </source>
</evidence>
<organism evidence="1 2">
    <name type="scientific">Corchorus capsularis</name>
    <name type="common">Jute</name>
    <dbReference type="NCBI Taxonomy" id="210143"/>
    <lineage>
        <taxon>Eukaryota</taxon>
        <taxon>Viridiplantae</taxon>
        <taxon>Streptophyta</taxon>
        <taxon>Embryophyta</taxon>
        <taxon>Tracheophyta</taxon>
        <taxon>Spermatophyta</taxon>
        <taxon>Magnoliopsida</taxon>
        <taxon>eudicotyledons</taxon>
        <taxon>Gunneridae</taxon>
        <taxon>Pentapetalae</taxon>
        <taxon>rosids</taxon>
        <taxon>malvids</taxon>
        <taxon>Malvales</taxon>
        <taxon>Malvaceae</taxon>
        <taxon>Grewioideae</taxon>
        <taxon>Apeibeae</taxon>
        <taxon>Corchorus</taxon>
    </lineage>
</organism>